<name>A0A8S5REK7_9VIRU</name>
<protein>
    <submittedName>
        <fullName evidence="1">Uncharacterized protein</fullName>
    </submittedName>
</protein>
<organism evidence="1">
    <name type="scientific">virus sp. ctkyY8</name>
    <dbReference type="NCBI Taxonomy" id="2827995"/>
    <lineage>
        <taxon>Viruses</taxon>
    </lineage>
</organism>
<accession>A0A8S5REK7</accession>
<dbReference type="EMBL" id="BK059095">
    <property type="protein sequence ID" value="DAE29501.1"/>
    <property type="molecule type" value="Genomic_DNA"/>
</dbReference>
<proteinExistence type="predicted"/>
<evidence type="ECO:0000313" key="1">
    <source>
        <dbReference type="EMBL" id="DAE29501.1"/>
    </source>
</evidence>
<reference evidence="1" key="1">
    <citation type="journal article" date="2021" name="Proc. Natl. Acad. Sci. U.S.A.">
        <title>A Catalog of Tens of Thousands of Viruses from Human Metagenomes Reveals Hidden Associations with Chronic Diseases.</title>
        <authorList>
            <person name="Tisza M.J."/>
            <person name="Buck C.B."/>
        </authorList>
    </citation>
    <scope>NUCLEOTIDE SEQUENCE</scope>
    <source>
        <strain evidence="1">CtkyY8</strain>
    </source>
</reference>
<sequence>MLPTISCISFVPALQLSLAPNQAPPIILIFNRDASPFKIPNFTQN</sequence>